<evidence type="ECO:0000313" key="1">
    <source>
        <dbReference type="EMBL" id="KAH7659812.1"/>
    </source>
</evidence>
<comment type="caution">
    <text evidence="1">The sequence shown here is derived from an EMBL/GenBank/DDBJ whole genome shotgun (WGS) entry which is preliminary data.</text>
</comment>
<gene>
    <name evidence="1" type="ORF">IHE45_16G055800</name>
</gene>
<dbReference type="EMBL" id="CM037026">
    <property type="protein sequence ID" value="KAH7659812.1"/>
    <property type="molecule type" value="Genomic_DNA"/>
</dbReference>
<accession>A0ACB7UHR0</accession>
<dbReference type="Proteomes" id="UP000827976">
    <property type="component" value="Chromosome 16"/>
</dbReference>
<keyword evidence="2" id="KW-1185">Reference proteome</keyword>
<sequence>MPWFDLIVMPFFFFVSNLQLKRCQGTLSIYQSNISKNKLELKQTRYNDIDWWYFNQLIQFKTTEMANKDLDRYCNALDKCWSIPYQI</sequence>
<proteinExistence type="predicted"/>
<reference evidence="2" key="1">
    <citation type="journal article" date="2022" name="Nat. Commun.">
        <title>Chromosome evolution and the genetic basis of agronomically important traits in greater yam.</title>
        <authorList>
            <person name="Bredeson J.V."/>
            <person name="Lyons J.B."/>
            <person name="Oniyinde I.O."/>
            <person name="Okereke N.R."/>
            <person name="Kolade O."/>
            <person name="Nnabue I."/>
            <person name="Nwadili C.O."/>
            <person name="Hribova E."/>
            <person name="Parker M."/>
            <person name="Nwogha J."/>
            <person name="Shu S."/>
            <person name="Carlson J."/>
            <person name="Kariba R."/>
            <person name="Muthemba S."/>
            <person name="Knop K."/>
            <person name="Barton G.J."/>
            <person name="Sherwood A.V."/>
            <person name="Lopez-Montes A."/>
            <person name="Asiedu R."/>
            <person name="Jamnadass R."/>
            <person name="Muchugi A."/>
            <person name="Goodstein D."/>
            <person name="Egesi C.N."/>
            <person name="Featherston J."/>
            <person name="Asfaw A."/>
            <person name="Simpson G.G."/>
            <person name="Dolezel J."/>
            <person name="Hendre P.S."/>
            <person name="Van Deynze A."/>
            <person name="Kumar P.L."/>
            <person name="Obidiegwu J.E."/>
            <person name="Bhattacharjee R."/>
            <person name="Rokhsar D.S."/>
        </authorList>
    </citation>
    <scope>NUCLEOTIDE SEQUENCE [LARGE SCALE GENOMIC DNA]</scope>
    <source>
        <strain evidence="2">cv. TDa95/00328</strain>
    </source>
</reference>
<name>A0ACB7UHR0_DIOAL</name>
<evidence type="ECO:0000313" key="2">
    <source>
        <dbReference type="Proteomes" id="UP000827976"/>
    </source>
</evidence>
<protein>
    <submittedName>
        <fullName evidence="1">DNA repair protein Rad50 eukaryotes protein</fullName>
    </submittedName>
</protein>
<organism evidence="1 2">
    <name type="scientific">Dioscorea alata</name>
    <name type="common">Purple yam</name>
    <dbReference type="NCBI Taxonomy" id="55571"/>
    <lineage>
        <taxon>Eukaryota</taxon>
        <taxon>Viridiplantae</taxon>
        <taxon>Streptophyta</taxon>
        <taxon>Embryophyta</taxon>
        <taxon>Tracheophyta</taxon>
        <taxon>Spermatophyta</taxon>
        <taxon>Magnoliopsida</taxon>
        <taxon>Liliopsida</taxon>
        <taxon>Dioscoreales</taxon>
        <taxon>Dioscoreaceae</taxon>
        <taxon>Dioscorea</taxon>
    </lineage>
</organism>